<gene>
    <name evidence="2" type="ORF">POCULU_LOCUS3380</name>
</gene>
<keyword evidence="3" id="KW-1185">Reference proteome</keyword>
<dbReference type="OrthoDB" id="10565398at2759"/>
<feature type="region of interest" description="Disordered" evidence="1">
    <location>
        <begin position="101"/>
        <end position="182"/>
    </location>
</feature>
<evidence type="ECO:0000313" key="2">
    <source>
        <dbReference type="EMBL" id="CAG8517167.1"/>
    </source>
</evidence>
<sequence>MRFLRIDNLSYLIEVSPTQVHELKIITLQEKLANKSYKRTPNPYLIFRSDVQRSLKCTVGKASSVSRECWKTADAVLKKHYTDIYEGLADEKPNNYEFKIYNPQSPKKSSKKLKELKSPTPKHLNKRKDTVDPCSSTPSDALADSQLGLHSSSVDTNGEGTTNIRPPSTQCLNTTDSSPAPLDTLSDHQFGCNYNSGNFFDEGIRAPTILLAQHLNNQDSNFCPPTPSDEVRTLPDFLFESAKLTDEENLYLPQMIALAPIPIDENIGSHSTVG</sequence>
<evidence type="ECO:0000256" key="1">
    <source>
        <dbReference type="SAM" id="MobiDB-lite"/>
    </source>
</evidence>
<accession>A0A9N9A4T9</accession>
<protein>
    <submittedName>
        <fullName evidence="2">1888_t:CDS:1</fullName>
    </submittedName>
</protein>
<name>A0A9N9A4T9_9GLOM</name>
<evidence type="ECO:0000313" key="3">
    <source>
        <dbReference type="Proteomes" id="UP000789572"/>
    </source>
</evidence>
<comment type="caution">
    <text evidence="2">The sequence shown here is derived from an EMBL/GenBank/DDBJ whole genome shotgun (WGS) entry which is preliminary data.</text>
</comment>
<dbReference type="Proteomes" id="UP000789572">
    <property type="component" value="Unassembled WGS sequence"/>
</dbReference>
<dbReference type="InterPro" id="IPR036910">
    <property type="entry name" value="HMG_box_dom_sf"/>
</dbReference>
<reference evidence="2" key="1">
    <citation type="submission" date="2021-06" db="EMBL/GenBank/DDBJ databases">
        <authorList>
            <person name="Kallberg Y."/>
            <person name="Tangrot J."/>
            <person name="Rosling A."/>
        </authorList>
    </citation>
    <scope>NUCLEOTIDE SEQUENCE</scope>
    <source>
        <strain evidence="2">IA702</strain>
    </source>
</reference>
<proteinExistence type="predicted"/>
<dbReference type="AlphaFoldDB" id="A0A9N9A4T9"/>
<feature type="non-terminal residue" evidence="2">
    <location>
        <position position="274"/>
    </location>
</feature>
<organism evidence="2 3">
    <name type="scientific">Paraglomus occultum</name>
    <dbReference type="NCBI Taxonomy" id="144539"/>
    <lineage>
        <taxon>Eukaryota</taxon>
        <taxon>Fungi</taxon>
        <taxon>Fungi incertae sedis</taxon>
        <taxon>Mucoromycota</taxon>
        <taxon>Glomeromycotina</taxon>
        <taxon>Glomeromycetes</taxon>
        <taxon>Paraglomerales</taxon>
        <taxon>Paraglomeraceae</taxon>
        <taxon>Paraglomus</taxon>
    </lineage>
</organism>
<dbReference type="SUPFAM" id="SSF47095">
    <property type="entry name" value="HMG-box"/>
    <property type="match status" value="1"/>
</dbReference>
<dbReference type="EMBL" id="CAJVPJ010000369">
    <property type="protein sequence ID" value="CAG8517167.1"/>
    <property type="molecule type" value="Genomic_DNA"/>
</dbReference>
<feature type="compositionally biased region" description="Polar residues" evidence="1">
    <location>
        <begin position="148"/>
        <end position="178"/>
    </location>
</feature>